<keyword evidence="4 5" id="KW-0560">Oxidoreductase</keyword>
<sequence length="348" mass="38893">MQTLIPDHRPALVLAPMQDITDLAFMGVVDSYGGPDYYVTEYFRVHRDSSLEKKILRSITQNETGKPVFAQMIGEDIKALTRTAKQLMQYPVAGIDLNLGCPAPTVYKKNAGGGLLRLLDHADSILGALRECVDGRFTVKTRVGFETHEEFDAILAVFQKHDIDALTIHGRTVREQYRTPVHANLVKQAVDLMKCPVIANGNVVNVATGKAYHAQTGAAGLMVGRGAIRSPWLFQQLKDSYEGRPVVTPTRKDLHGYVTALYHAVAENEKRKTYVEGSHVNRMKKYMAYISQGIDAEFEYQIRRVKTESDFFTACDTFMLDDSKLPDTPPVESKLYSGFSKLLEDEIA</sequence>
<keyword evidence="3 5" id="KW-0819">tRNA processing</keyword>
<dbReference type="GO" id="GO:0050660">
    <property type="term" value="F:flavin adenine dinucleotide binding"/>
    <property type="evidence" value="ECO:0007669"/>
    <property type="project" value="InterPro"/>
</dbReference>
<comment type="cofactor">
    <cofactor evidence="5 7">
        <name>FMN</name>
        <dbReference type="ChEBI" id="CHEBI:58210"/>
    </cofactor>
</comment>
<keyword evidence="7" id="KW-0547">Nucleotide-binding</keyword>
<evidence type="ECO:0000313" key="10">
    <source>
        <dbReference type="Proteomes" id="UP000239907"/>
    </source>
</evidence>
<gene>
    <name evidence="9" type="ORF">BSZ32_07550</name>
</gene>
<dbReference type="Gene3D" id="3.20.20.70">
    <property type="entry name" value="Aldolase class I"/>
    <property type="match status" value="1"/>
</dbReference>
<dbReference type="PANTHER" id="PTHR45846">
    <property type="entry name" value="TRNA-DIHYDROURIDINE(47) SYNTHASE [NAD(P)(+)]-LIKE"/>
    <property type="match status" value="1"/>
</dbReference>
<dbReference type="Pfam" id="PF01207">
    <property type="entry name" value="Dus"/>
    <property type="match status" value="1"/>
</dbReference>
<comment type="caution">
    <text evidence="9">The sequence shown here is derived from an EMBL/GenBank/DDBJ whole genome shotgun (WGS) entry which is preliminary data.</text>
</comment>
<dbReference type="RefSeq" id="WP_105042881.1">
    <property type="nucleotide sequence ID" value="NZ_MQWA01000001.1"/>
</dbReference>
<evidence type="ECO:0000256" key="2">
    <source>
        <dbReference type="ARBA" id="ARBA00022643"/>
    </source>
</evidence>
<dbReference type="PANTHER" id="PTHR45846:SF1">
    <property type="entry name" value="TRNA-DIHYDROURIDINE(47) SYNTHASE [NAD(P)(+)]-LIKE"/>
    <property type="match status" value="1"/>
</dbReference>
<feature type="domain" description="DUS-like FMN-binding" evidence="8">
    <location>
        <begin position="14"/>
        <end position="311"/>
    </location>
</feature>
<keyword evidence="10" id="KW-1185">Reference proteome</keyword>
<dbReference type="PIRSF" id="PIRSF006621">
    <property type="entry name" value="Dus"/>
    <property type="match status" value="1"/>
</dbReference>
<dbReference type="Proteomes" id="UP000239907">
    <property type="component" value="Unassembled WGS sequence"/>
</dbReference>
<feature type="active site" description="Proton donor" evidence="6">
    <location>
        <position position="101"/>
    </location>
</feature>
<evidence type="ECO:0000256" key="3">
    <source>
        <dbReference type="ARBA" id="ARBA00022694"/>
    </source>
</evidence>
<dbReference type="AlphaFoldDB" id="A0A2S7U1C0"/>
<organism evidence="9 10">
    <name type="scientific">Rubritalea profundi</name>
    <dbReference type="NCBI Taxonomy" id="1658618"/>
    <lineage>
        <taxon>Bacteria</taxon>
        <taxon>Pseudomonadati</taxon>
        <taxon>Verrucomicrobiota</taxon>
        <taxon>Verrucomicrobiia</taxon>
        <taxon>Verrucomicrobiales</taxon>
        <taxon>Rubritaleaceae</taxon>
        <taxon>Rubritalea</taxon>
    </lineage>
</organism>
<evidence type="ECO:0000259" key="8">
    <source>
        <dbReference type="Pfam" id="PF01207"/>
    </source>
</evidence>
<protein>
    <recommendedName>
        <fullName evidence="5">tRNA-dihydrouridine synthase</fullName>
        <ecNumber evidence="5">1.3.1.-</ecNumber>
    </recommendedName>
</protein>
<keyword evidence="2 5" id="KW-0288">FMN</keyword>
<feature type="binding site" evidence="7">
    <location>
        <position position="169"/>
    </location>
    <ligand>
        <name>FMN</name>
        <dbReference type="ChEBI" id="CHEBI:58210"/>
    </ligand>
</feature>
<dbReference type="EMBL" id="MQWA01000001">
    <property type="protein sequence ID" value="PQJ28380.1"/>
    <property type="molecule type" value="Genomic_DNA"/>
</dbReference>
<feature type="binding site" evidence="7">
    <location>
        <position position="140"/>
    </location>
    <ligand>
        <name>FMN</name>
        <dbReference type="ChEBI" id="CHEBI:58210"/>
    </ligand>
</feature>
<name>A0A2S7U1C0_9BACT</name>
<dbReference type="InterPro" id="IPR013785">
    <property type="entry name" value="Aldolase_TIM"/>
</dbReference>
<evidence type="ECO:0000256" key="4">
    <source>
        <dbReference type="ARBA" id="ARBA00023002"/>
    </source>
</evidence>
<comment type="similarity">
    <text evidence="5">Belongs to the dus family.</text>
</comment>
<dbReference type="OrthoDB" id="9764501at2"/>
<evidence type="ECO:0000313" key="9">
    <source>
        <dbReference type="EMBL" id="PQJ28380.1"/>
    </source>
</evidence>
<evidence type="ECO:0000256" key="1">
    <source>
        <dbReference type="ARBA" id="ARBA00022630"/>
    </source>
</evidence>
<keyword evidence="1 5" id="KW-0285">Flavoprotein</keyword>
<dbReference type="InterPro" id="IPR035587">
    <property type="entry name" value="DUS-like_FMN-bd"/>
</dbReference>
<comment type="function">
    <text evidence="5">Catalyzes the synthesis of 5,6-dihydrouridine (D), a modified base found in the D-loop of most tRNAs, via the reduction of the C5-C6 double bond in target uridines.</text>
</comment>
<dbReference type="CDD" id="cd02801">
    <property type="entry name" value="DUS_like_FMN"/>
    <property type="match status" value="1"/>
</dbReference>
<feature type="binding site" evidence="7">
    <location>
        <begin position="224"/>
        <end position="225"/>
    </location>
    <ligand>
        <name>FMN</name>
        <dbReference type="ChEBI" id="CHEBI:58210"/>
    </ligand>
</feature>
<feature type="binding site" evidence="7">
    <location>
        <position position="71"/>
    </location>
    <ligand>
        <name>FMN</name>
        <dbReference type="ChEBI" id="CHEBI:58210"/>
    </ligand>
</feature>
<evidence type="ECO:0000256" key="7">
    <source>
        <dbReference type="PIRSR" id="PIRSR006621-2"/>
    </source>
</evidence>
<dbReference type="InterPro" id="IPR001269">
    <property type="entry name" value="DUS_fam"/>
</dbReference>
<dbReference type="SUPFAM" id="SSF51395">
    <property type="entry name" value="FMN-linked oxidoreductases"/>
    <property type="match status" value="1"/>
</dbReference>
<dbReference type="GO" id="GO:0017150">
    <property type="term" value="F:tRNA dihydrouridine synthase activity"/>
    <property type="evidence" value="ECO:0007669"/>
    <property type="project" value="InterPro"/>
</dbReference>
<proteinExistence type="inferred from homology"/>
<accession>A0A2S7U1C0</accession>
<dbReference type="EC" id="1.3.1.-" evidence="5"/>
<evidence type="ECO:0000256" key="5">
    <source>
        <dbReference type="PIRNR" id="PIRNR006621"/>
    </source>
</evidence>
<reference evidence="9 10" key="1">
    <citation type="submission" date="2016-12" db="EMBL/GenBank/DDBJ databases">
        <title>Study of bacterial adaptation to deep sea.</title>
        <authorList>
            <person name="Song J."/>
            <person name="Yoshizawa S."/>
            <person name="Kogure K."/>
        </authorList>
    </citation>
    <scope>NUCLEOTIDE SEQUENCE [LARGE SCALE GENOMIC DNA]</scope>
    <source>
        <strain evidence="9 10">SAORIC-165</strain>
    </source>
</reference>
<evidence type="ECO:0000256" key="6">
    <source>
        <dbReference type="PIRSR" id="PIRSR006621-1"/>
    </source>
</evidence>
<dbReference type="GO" id="GO:0003723">
    <property type="term" value="F:RNA binding"/>
    <property type="evidence" value="ECO:0007669"/>
    <property type="project" value="TreeGrafter"/>
</dbReference>